<dbReference type="PANTHER" id="PTHR13710">
    <property type="entry name" value="DNA HELICASE RECQ FAMILY MEMBER"/>
    <property type="match status" value="1"/>
</dbReference>
<comment type="catalytic activity">
    <reaction evidence="4">
        <text>Couples ATP hydrolysis with the unwinding of duplex DNA by translocating in the 3'-5' direction.</text>
        <dbReference type="EC" id="5.6.2.4"/>
    </reaction>
</comment>
<evidence type="ECO:0000256" key="2">
    <source>
        <dbReference type="ARBA" id="ARBA00022741"/>
    </source>
</evidence>
<sequence length="1509" mass="170411">MKRGADDDGGKSQRAVANDKRPKTQQDREVQKTMCLICGGEVTQLGKQVHGGCVLEKGFFALQREAFSLHRDPDDKKVGCPKCEYKNYNMDQVKKHLRVCTNTRQPATPPTAPSMPQLPTPAANVTQRDGEGVVQHPPSLTDDNYEVSIETTLHSHPDIKLLLQEILHESAHDEGGRSESSKTRVKTTVCKDGSFQSHLLREHDLVINTTHRILICIPCKGIINPFDIRGHLQHHHKAFKSRLTLQQEFDEEVLDEYFDLTDNPPHPALAVDPIYGLADPIPGHIQCGTCHHCYASRKTFNLHQCPKPDPLPTPTHVQQFRNFSGSPWFAVIPRAVPHPQQTPWQLYQNTASHDDPNEGSANHENYRILHQFFHKEGWIEKLQRRQHERLMPLVSCSTSDPTYGTLHKHIVTFLAEAQQSSQAYYLRRLISSRPAEEHDETKVRHHRPVNPSTLQNYARVVATLIAFIHRIVISNQTEYQFEIPIEITSSCKQLISSLNVLVSGEDLEVLDLQDVEAFDTYDSDDDSDIDDEEDMNISTVNQATTNAQKSKRINSNIINLLYALYTQIPSSQNRGNFFSPINHYVLLSSLRREGQWAKAGQITHNIAALLFTGRLVFSTRINRVVHDTQCTLADAFKDVERFFNERTESIMPALYLLKRGISALHTAEQSSFQFNAPDLSGRSAIIQGKELSLEEIGALHIKSIKEINEEVDELTFHHPSFTLGENLQIFDEPHEVKTGYSFVTDERNTWNHHPSLLQHVLETPHLFERFAYFTPNGTVSWISTAVAEYVERVYELQKKILCTIVLSYGEPARGTELASHLLSNVGGGSIRNFFLLFNIPVLRASFNKSTSHHGSDRVICRIPVPELRAPLIRFLVHIRSLYYEWQKYLRPQMAFNAKHFLFCGLHRPITSHDISSALAKYTAEHLQMRLTLRSYRQYMAFMTSSNYTVFAYAAETDAGIHEQFGHSDAMNKNHYGHDSRIPRGMDIRSFFMNARVSAVFHMLYGHPPTLLEQLEAGKQRSHALMSLIDTIRGHTTATPSQSDGPRPSQLVESDVLFNVKRIFDESLAASHAALFQLHNNSSAAQPALMQQNKSRIVVHPYILRKLREMFSHLPRNMAFSNMQQAEVAQLMVDGNCHIVYISPTGSGKTTPALLAAKSFDRGRSTIVLLPLVAMHVQYQHAAQRYGVIARSWSNKSSTLAPPALILTTIDQATYKSFKVYVAQLVQRKLVARILIDEAHLILMHADFRPVMSLLQWLAGIPIPIVVMTATLPPSLVNPLLAKVGITSACIIRSPTPRPNISFRVRRAKHTLEDEVQEEFNAAMAYSDDNRVLIFCLSVNEAQFYGRLFNIPSCHSGLGYDELNGLLNRFRNDRHTRALATTSILGVGLDVPSVTHTIHVKFPRDVLSFIQESGRAGRDHGNPPAWSTVVLPPTDNIPRFTADDLFGKQVLYTSLIDSTRCRRIAVQSFLDGEAVPCSMLPGNTHLCDVCEIESYEEVTGAHRISFAFRK</sequence>
<dbReference type="PROSITE" id="PS51192">
    <property type="entry name" value="HELICASE_ATP_BIND_1"/>
    <property type="match status" value="1"/>
</dbReference>
<proteinExistence type="inferred from homology"/>
<evidence type="ECO:0000256" key="5">
    <source>
        <dbReference type="ARBA" id="ARBA00034808"/>
    </source>
</evidence>
<dbReference type="Pfam" id="PF00271">
    <property type="entry name" value="Helicase_C"/>
    <property type="match status" value="1"/>
</dbReference>
<dbReference type="InterPro" id="IPR022698">
    <property type="entry name" value="OrsD"/>
</dbReference>
<dbReference type="SMART" id="SM00490">
    <property type="entry name" value="HELICc"/>
    <property type="match status" value="1"/>
</dbReference>
<feature type="region of interest" description="Disordered" evidence="6">
    <location>
        <begin position="1"/>
        <end position="29"/>
    </location>
</feature>
<dbReference type="GO" id="GO:0000724">
    <property type="term" value="P:double-strand break repair via homologous recombination"/>
    <property type="evidence" value="ECO:0007669"/>
    <property type="project" value="TreeGrafter"/>
</dbReference>
<feature type="domain" description="Helicase C-terminal" evidence="8">
    <location>
        <begin position="1318"/>
        <end position="1466"/>
    </location>
</feature>
<dbReference type="Gene3D" id="3.40.50.300">
    <property type="entry name" value="P-loop containing nucleotide triphosphate hydrolases"/>
    <property type="match status" value="2"/>
</dbReference>
<dbReference type="Proteomes" id="UP000629468">
    <property type="component" value="Unassembled WGS sequence"/>
</dbReference>
<comment type="caution">
    <text evidence="9">The sequence shown here is derived from an EMBL/GenBank/DDBJ whole genome shotgun (WGS) entry which is preliminary data.</text>
</comment>
<dbReference type="GO" id="GO:0009378">
    <property type="term" value="F:four-way junction helicase activity"/>
    <property type="evidence" value="ECO:0007669"/>
    <property type="project" value="TreeGrafter"/>
</dbReference>
<organism evidence="9 10">
    <name type="scientific">Agaricus bisporus var. burnettii</name>
    <dbReference type="NCBI Taxonomy" id="192524"/>
    <lineage>
        <taxon>Eukaryota</taxon>
        <taxon>Fungi</taxon>
        <taxon>Dikarya</taxon>
        <taxon>Basidiomycota</taxon>
        <taxon>Agaricomycotina</taxon>
        <taxon>Agaricomycetes</taxon>
        <taxon>Agaricomycetidae</taxon>
        <taxon>Agaricales</taxon>
        <taxon>Agaricineae</taxon>
        <taxon>Agaricaceae</taxon>
        <taxon>Agaricus</taxon>
    </lineage>
</organism>
<accession>A0A8H7EWD7</accession>
<evidence type="ECO:0000256" key="3">
    <source>
        <dbReference type="ARBA" id="ARBA00022840"/>
    </source>
</evidence>
<comment type="similarity">
    <text evidence="1">Belongs to the helicase family. RecQ subfamily.</text>
</comment>
<dbReference type="GO" id="GO:0043138">
    <property type="term" value="F:3'-5' DNA helicase activity"/>
    <property type="evidence" value="ECO:0007669"/>
    <property type="project" value="UniProtKB-EC"/>
</dbReference>
<dbReference type="InterPro" id="IPR027417">
    <property type="entry name" value="P-loop_NTPase"/>
</dbReference>
<reference evidence="9 10" key="1">
    <citation type="journal article" name="Sci. Rep.">
        <title>Telomere-to-telomere assembled and centromere annotated genomes of the two main subspecies of the button mushroom Agaricus bisporus reveal especially polymorphic chromosome ends.</title>
        <authorList>
            <person name="Sonnenberg A.S.M."/>
            <person name="Sedaghat-Telgerd N."/>
            <person name="Lavrijssen B."/>
            <person name="Ohm R.A."/>
            <person name="Hendrickx P.M."/>
            <person name="Scholtmeijer K."/>
            <person name="Baars J.J.P."/>
            <person name="van Peer A."/>
        </authorList>
    </citation>
    <scope>NUCLEOTIDE SEQUENCE [LARGE SCALE GENOMIC DNA]</scope>
    <source>
        <strain evidence="9 10">H119_p4</strain>
    </source>
</reference>
<protein>
    <recommendedName>
        <fullName evidence="5">DNA 3'-5' helicase</fullName>
        <ecNumber evidence="5">5.6.2.4</ecNumber>
    </recommendedName>
</protein>
<dbReference type="PROSITE" id="PS51194">
    <property type="entry name" value="HELICASE_CTER"/>
    <property type="match status" value="1"/>
</dbReference>
<dbReference type="GO" id="GO:0005694">
    <property type="term" value="C:chromosome"/>
    <property type="evidence" value="ECO:0007669"/>
    <property type="project" value="TreeGrafter"/>
</dbReference>
<name>A0A8H7EWD7_AGABI</name>
<evidence type="ECO:0000256" key="6">
    <source>
        <dbReference type="SAM" id="MobiDB-lite"/>
    </source>
</evidence>
<feature type="compositionally biased region" description="Pro residues" evidence="6">
    <location>
        <begin position="107"/>
        <end position="119"/>
    </location>
</feature>
<dbReference type="EC" id="5.6.2.4" evidence="5"/>
<dbReference type="SUPFAM" id="SSF52540">
    <property type="entry name" value="P-loop containing nucleoside triphosphate hydrolases"/>
    <property type="match status" value="1"/>
</dbReference>
<feature type="domain" description="Helicase ATP-binding" evidence="7">
    <location>
        <begin position="1129"/>
        <end position="1289"/>
    </location>
</feature>
<keyword evidence="2" id="KW-0547">Nucleotide-binding</keyword>
<dbReference type="PANTHER" id="PTHR13710:SF154">
    <property type="entry name" value="RECQ HELICASE, PUTATIVE (AFU_ORTHOLOGUE AFUA_6G14720)-RELATED"/>
    <property type="match status" value="1"/>
</dbReference>
<keyword evidence="3" id="KW-0067">ATP-binding</keyword>
<dbReference type="InterPro" id="IPR014001">
    <property type="entry name" value="Helicase_ATP-bd"/>
</dbReference>
<dbReference type="GO" id="GO:0005524">
    <property type="term" value="F:ATP binding"/>
    <property type="evidence" value="ECO:0007669"/>
    <property type="project" value="UniProtKB-KW"/>
</dbReference>
<evidence type="ECO:0000259" key="7">
    <source>
        <dbReference type="PROSITE" id="PS51192"/>
    </source>
</evidence>
<gene>
    <name evidence="9" type="ORF">Agabi119p4_10370</name>
</gene>
<evidence type="ECO:0000259" key="8">
    <source>
        <dbReference type="PROSITE" id="PS51194"/>
    </source>
</evidence>
<dbReference type="Pfam" id="PF12013">
    <property type="entry name" value="OrsD"/>
    <property type="match status" value="1"/>
</dbReference>
<evidence type="ECO:0000313" key="9">
    <source>
        <dbReference type="EMBL" id="KAF7760961.1"/>
    </source>
</evidence>
<evidence type="ECO:0000313" key="10">
    <source>
        <dbReference type="Proteomes" id="UP000629468"/>
    </source>
</evidence>
<dbReference type="InterPro" id="IPR011545">
    <property type="entry name" value="DEAD/DEAH_box_helicase_dom"/>
</dbReference>
<evidence type="ECO:0000256" key="1">
    <source>
        <dbReference type="ARBA" id="ARBA00005446"/>
    </source>
</evidence>
<dbReference type="Pfam" id="PF00270">
    <property type="entry name" value="DEAD"/>
    <property type="match status" value="1"/>
</dbReference>
<evidence type="ECO:0000256" key="4">
    <source>
        <dbReference type="ARBA" id="ARBA00034617"/>
    </source>
</evidence>
<feature type="region of interest" description="Disordered" evidence="6">
    <location>
        <begin position="105"/>
        <end position="125"/>
    </location>
</feature>
<dbReference type="SMART" id="SM00487">
    <property type="entry name" value="DEXDc"/>
    <property type="match status" value="1"/>
</dbReference>
<dbReference type="GO" id="GO:0003676">
    <property type="term" value="F:nucleic acid binding"/>
    <property type="evidence" value="ECO:0007669"/>
    <property type="project" value="InterPro"/>
</dbReference>
<dbReference type="EMBL" id="JABXXO010000014">
    <property type="protein sequence ID" value="KAF7760961.1"/>
    <property type="molecule type" value="Genomic_DNA"/>
</dbReference>
<dbReference type="InterPro" id="IPR001650">
    <property type="entry name" value="Helicase_C-like"/>
</dbReference>
<dbReference type="GO" id="GO:0005737">
    <property type="term" value="C:cytoplasm"/>
    <property type="evidence" value="ECO:0007669"/>
    <property type="project" value="TreeGrafter"/>
</dbReference>